<dbReference type="GO" id="GO:0003677">
    <property type="term" value="F:DNA binding"/>
    <property type="evidence" value="ECO:0007669"/>
    <property type="project" value="UniProtKB-KW"/>
</dbReference>
<feature type="compositionally biased region" description="Acidic residues" evidence="6">
    <location>
        <begin position="747"/>
        <end position="757"/>
    </location>
</feature>
<evidence type="ECO:0000256" key="4">
    <source>
        <dbReference type="ARBA" id="ARBA00023163"/>
    </source>
</evidence>
<dbReference type="Gene3D" id="2.40.330.10">
    <property type="entry name" value="DNA-binding pseudobarrel domain"/>
    <property type="match status" value="5"/>
</dbReference>
<evidence type="ECO:0000256" key="6">
    <source>
        <dbReference type="SAM" id="MobiDB-lite"/>
    </source>
</evidence>
<keyword evidence="4" id="KW-0804">Transcription</keyword>
<feature type="region of interest" description="Disordered" evidence="6">
    <location>
        <begin position="176"/>
        <end position="204"/>
    </location>
</feature>
<dbReference type="PROSITE" id="PS50863">
    <property type="entry name" value="B3"/>
    <property type="match status" value="5"/>
</dbReference>
<dbReference type="InterPro" id="IPR015300">
    <property type="entry name" value="DNA-bd_pseudobarrel_sf"/>
</dbReference>
<reference evidence="8" key="1">
    <citation type="submission" date="2015-06" db="UniProtKB">
        <authorList>
            <consortium name="EnsemblPlants"/>
        </authorList>
    </citation>
    <scope>IDENTIFICATION</scope>
</reference>
<dbReference type="ExpressionAtlas" id="M8B5P7">
    <property type="expression patterns" value="baseline"/>
</dbReference>
<feature type="domain" description="TF-B3" evidence="7">
    <location>
        <begin position="32"/>
        <end position="125"/>
    </location>
</feature>
<feature type="domain" description="TF-B3" evidence="7">
    <location>
        <begin position="793"/>
        <end position="897"/>
    </location>
</feature>
<evidence type="ECO:0000259" key="7">
    <source>
        <dbReference type="PROSITE" id="PS50863"/>
    </source>
</evidence>
<dbReference type="InterPro" id="IPR003340">
    <property type="entry name" value="B3_DNA-bd"/>
</dbReference>
<feature type="compositionally biased region" description="Basic and acidic residues" evidence="6">
    <location>
        <begin position="189"/>
        <end position="204"/>
    </location>
</feature>
<dbReference type="PANTHER" id="PTHR31391:SF70">
    <property type="entry name" value="B3 DOMAIN-CONTAINING PROTEIN OS03G0622200"/>
    <property type="match status" value="1"/>
</dbReference>
<dbReference type="SUPFAM" id="SSF101936">
    <property type="entry name" value="DNA-binding pseudobarrel domain"/>
    <property type="match status" value="5"/>
</dbReference>
<dbReference type="CDD" id="cd10017">
    <property type="entry name" value="B3_DNA"/>
    <property type="match status" value="5"/>
</dbReference>
<accession>M8B5P7</accession>
<organism evidence="8">
    <name type="scientific">Aegilops tauschii</name>
    <name type="common">Tausch's goatgrass</name>
    <name type="synonym">Aegilops squarrosa</name>
    <dbReference type="NCBI Taxonomy" id="37682"/>
    <lineage>
        <taxon>Eukaryota</taxon>
        <taxon>Viridiplantae</taxon>
        <taxon>Streptophyta</taxon>
        <taxon>Embryophyta</taxon>
        <taxon>Tracheophyta</taxon>
        <taxon>Spermatophyta</taxon>
        <taxon>Magnoliopsida</taxon>
        <taxon>Liliopsida</taxon>
        <taxon>Poales</taxon>
        <taxon>Poaceae</taxon>
        <taxon>BOP clade</taxon>
        <taxon>Pooideae</taxon>
        <taxon>Triticodae</taxon>
        <taxon>Triticeae</taxon>
        <taxon>Triticinae</taxon>
        <taxon>Aegilops</taxon>
    </lineage>
</organism>
<evidence type="ECO:0000256" key="2">
    <source>
        <dbReference type="ARBA" id="ARBA00023015"/>
    </source>
</evidence>
<comment type="subcellular location">
    <subcellularLocation>
        <location evidence="1">Nucleus</location>
    </subcellularLocation>
</comment>
<dbReference type="GO" id="GO:0005634">
    <property type="term" value="C:nucleus"/>
    <property type="evidence" value="ECO:0007669"/>
    <property type="project" value="UniProtKB-SubCell"/>
</dbReference>
<dbReference type="AlphaFoldDB" id="M8B5P7"/>
<feature type="domain" description="TF-B3" evidence="7">
    <location>
        <begin position="554"/>
        <end position="649"/>
    </location>
</feature>
<proteinExistence type="predicted"/>
<dbReference type="PANTHER" id="PTHR31391">
    <property type="entry name" value="B3 DOMAIN-CONTAINING PROTEIN OS11G0197600-RELATED"/>
    <property type="match status" value="1"/>
</dbReference>
<dbReference type="SMART" id="SM01019">
    <property type="entry name" value="B3"/>
    <property type="match status" value="5"/>
</dbReference>
<name>M8B5P7_AEGTA</name>
<evidence type="ECO:0000256" key="3">
    <source>
        <dbReference type="ARBA" id="ARBA00023125"/>
    </source>
</evidence>
<evidence type="ECO:0000313" key="8">
    <source>
        <dbReference type="EnsemblPlants" id="EMT08925"/>
    </source>
</evidence>
<evidence type="ECO:0000256" key="5">
    <source>
        <dbReference type="ARBA" id="ARBA00023242"/>
    </source>
</evidence>
<protein>
    <submittedName>
        <fullName evidence="8">B3 domain-containing protein</fullName>
    </submittedName>
</protein>
<feature type="domain" description="TF-B3" evidence="7">
    <location>
        <begin position="404"/>
        <end position="501"/>
    </location>
</feature>
<dbReference type="InterPro" id="IPR044837">
    <property type="entry name" value="REM16-like"/>
</dbReference>
<dbReference type="EnsemblPlants" id="EMT08925">
    <property type="protein sequence ID" value="EMT08925"/>
    <property type="gene ID" value="F775_02285"/>
</dbReference>
<feature type="domain" description="TF-B3" evidence="7">
    <location>
        <begin position="281"/>
        <end position="346"/>
    </location>
</feature>
<dbReference type="Pfam" id="PF02362">
    <property type="entry name" value="B3"/>
    <property type="match status" value="5"/>
</dbReference>
<feature type="compositionally biased region" description="Acidic residues" evidence="6">
    <location>
        <begin position="682"/>
        <end position="701"/>
    </location>
</feature>
<keyword evidence="3" id="KW-0238">DNA-binding</keyword>
<keyword evidence="5" id="KW-0539">Nucleus</keyword>
<sequence>MPVQSDQRMDKSCTRCKDYVAHQYWDHMDNRKKRFFKLMLGNFRNGVTIPEKFVRSVGGMISELVKLETPDGNTYNVHIAKELNNLVLRSGWSKFASVYELQEGDLLRFKYNGDSHFKVEIYDPSACEKEIYCVVMNHNPGLQKRSVPHDNQMLSPEGERLAKRQNGCCSDGCKTSEMNPAGSPHKPTKKEVPSSEDARSSGERKTFTRSHYFLATGCNLTDAHKVEVDKIEQNIRPEIPLYVKTMSSASLVDGFLIICNRSYLICKDDAIKHLPRKDEFITLCHASHSKTWGAHYNINADDTYHLSAGWLRFVDDNQLQKGDTCVFEVLKRQRSFTMAVHLLKASHHQPPGFPTSSNSLRPEVKSFRPEDKVRLSRFTTLEGLLKTKVYEKVEAIKPEIPVFVSIMMKTNVSSRTPSLAFSLDYAKYFLPGENQIFRLHRPGESAPWKAEFRSFGSRRWLVKGWEQFVIDNELELDDVCLFERIENKKKLRMMVHIIRKEDIKILQIFVGGHILIKCTNSGNPTKYEMMGEKGCESCKKWQEHYYWEHMDVSKTKFFKLMTQDSQQRFRIPDKFASSFIRQTQSSQGFDLEAPSGETWHVGVTKVANDLFFSSGWGDFVKAHELQENDLLVFTFSGNSSFEVLIFDATGCEKLSSLFAGAGMHKHFDGMVGQQVEQYSPSDDSDEDDDNDDDDDDDDDDTSVPSQLIESPHKVSTLRKFSGKTKPSKELRESPNSSSSCDVKHEETEEEESDDDTYADFDYCYSRAAKQLPDDEKSEIIGLASIQPGNPAFMTVLLRAHLQHKNNFLVIPSEFVDEHLHMRSHEVVLLRPNREERWHVRYYQGSSSRGFRGQPWAKFVRENELREGDVCVFELIKGARNEKKLARTTMAIHVARRRKSNGRFALVD</sequence>
<feature type="region of interest" description="Disordered" evidence="6">
    <location>
        <begin position="676"/>
        <end position="757"/>
    </location>
</feature>
<evidence type="ECO:0000256" key="1">
    <source>
        <dbReference type="ARBA" id="ARBA00004123"/>
    </source>
</evidence>
<keyword evidence="2" id="KW-0805">Transcription regulation</keyword>